<evidence type="ECO:0000313" key="6">
    <source>
        <dbReference type="RefSeq" id="XP_033535157.1"/>
    </source>
</evidence>
<feature type="compositionally biased region" description="Gly residues" evidence="2">
    <location>
        <begin position="1"/>
        <end position="27"/>
    </location>
</feature>
<dbReference type="PANTHER" id="PTHR12436:SF3">
    <property type="entry name" value="GERMINAL-CENTER ASSOCIATED NUCLEAR PROTEIN"/>
    <property type="match status" value="1"/>
</dbReference>
<feature type="compositionally biased region" description="Acidic residues" evidence="2">
    <location>
        <begin position="531"/>
        <end position="550"/>
    </location>
</feature>
<feature type="compositionally biased region" description="Low complexity" evidence="2">
    <location>
        <begin position="703"/>
        <end position="728"/>
    </location>
</feature>
<gene>
    <name evidence="4 6" type="ORF">P152DRAFT_481606</name>
</gene>
<dbReference type="InterPro" id="IPR045107">
    <property type="entry name" value="SAC3/GANP/THP3"/>
</dbReference>
<feature type="compositionally biased region" description="Low complexity" evidence="2">
    <location>
        <begin position="1213"/>
        <end position="1230"/>
    </location>
</feature>
<feature type="compositionally biased region" description="Acidic residues" evidence="2">
    <location>
        <begin position="1165"/>
        <end position="1174"/>
    </location>
</feature>
<feature type="region of interest" description="Disordered" evidence="2">
    <location>
        <begin position="905"/>
        <end position="1078"/>
    </location>
</feature>
<feature type="compositionally biased region" description="Polar residues" evidence="2">
    <location>
        <begin position="985"/>
        <end position="996"/>
    </location>
</feature>
<feature type="region of interest" description="Disordered" evidence="2">
    <location>
        <begin position="1"/>
        <end position="88"/>
    </location>
</feature>
<feature type="compositionally biased region" description="Basic and acidic residues" evidence="2">
    <location>
        <begin position="1175"/>
        <end position="1195"/>
    </location>
</feature>
<feature type="compositionally biased region" description="Polar residues" evidence="2">
    <location>
        <begin position="668"/>
        <end position="678"/>
    </location>
</feature>
<evidence type="ECO:0000313" key="4">
    <source>
        <dbReference type="EMBL" id="KAF1813526.1"/>
    </source>
</evidence>
<evidence type="ECO:0000259" key="3">
    <source>
        <dbReference type="Pfam" id="PF03399"/>
    </source>
</evidence>
<dbReference type="GeneID" id="54422400"/>
<evidence type="ECO:0000313" key="5">
    <source>
        <dbReference type="Proteomes" id="UP000504638"/>
    </source>
</evidence>
<sequence length="1243" mass="138049">MSTPRRGGGGGDGSSRGRGRGRGGGTLRNGRAATPASDDESKSRLEARRVRFAEGNNNARPARGGTAQRARRGRDGVQQPQPRTVAPTAPTTLHASMSYPQKYVTLKRKREHEREEGIKSGLIADPDKPRLLSEAIKPVGNCPDMCPEYERVQRIVEKDVWGAETELQEADGTLKPVPAEHKMVKKFRRAAAGMDEQLPSDLRPPTTLQKTVRYLFSDLIAESDTLASVHHFLWDRTRAIRNDFSIQQLTKIPDVRIAIECYEEIARFHILSLHQFALAEKPYDQYDSFQERQQLDRTLLSLMQYYDDNRERYRSPNEAEFRAYCIIFQLQARIPDLEDRVQSWPSDILMDRRVQQALKLYHAASNVHNLQGPLEPKSRHLTSQGSWGRFWNLVASPRTSYLMACVAEIFFGMIREAALRTIWKSYRPGGPRKIEDWIVEDLEGALGFDKEGEVVQFCEGYGFVVGQRADGKRFIDLASVPGKVFPSPTGGMRDQRKSVRLVEKKRIGRTLTAVIYGLSVKVARDKGEVDSLVDSEEGEHERDEFMEDDGNSLFVKDPEGKAKEKEAATGFLNSGASAFEPKSSPGIFTGGGQPPAIPQNSGLNGVFNSPQPFTSAFGKPQPSPSGSGSFFGSPNSQMFPPPQRNPPDSSTNKSSPLAFGAPSGFNPPKTSANQSTSPFAPKPASPNAANGISKSTGTNQSIFSTSAQAPSSSGSFQFSGGSQQQSQNPTPPQVAAQTGQDDLAAQQKAAGQQRIAEQQRIVEQQRIAEQQRAAEQKRLEEQRRQEELRKAEVLRQIEDRRKAEEAAKQQVVEAKKRRKSETYDYLAHELVLNRRDGFMRQFVEFISGPLITNAMMEWEDEKLCQEADEFRSRKLAKKYGTIWHRLSYSLKHRRRGHERRIRIKEARMRRSTGEPLASSIFADSFRRSQPELDRSDHGVHSEGKDKERLAGSINGKASSTSQLKGILKNSVNPSSRPPTNHRRSQTQPSAHFSHANSTTSTHPPIPSPLRNASLGSSTFTPSYRTSTTKSDYFRLKARGIPPSLVAQPPSRKRNWDQANDDPSPTPTGTHAPSPPRKPFQQVLADDEALFARVRTVTQAMDDSIAFFREEREKEAARLRSSAGSSGGYTGPSMSPSSGAGGINAGSPPRSLPKYYGRVSKFVPKEEEEEEEEEELRPRPADMNGKGKERVPEDHQQPSQPASQGQFVNRVLRNVSNKANPPPASNSWPASGTGMSADDAIELD</sequence>
<name>A0A6G1G6H2_9PEZI</name>
<dbReference type="OrthoDB" id="264795at2759"/>
<dbReference type="InterPro" id="IPR005062">
    <property type="entry name" value="SAC3/GANP/THP3_conserved"/>
</dbReference>
<evidence type="ECO:0000256" key="1">
    <source>
        <dbReference type="SAM" id="Coils"/>
    </source>
</evidence>
<reference evidence="4 6" key="1">
    <citation type="submission" date="2020-01" db="EMBL/GenBank/DDBJ databases">
        <authorList>
            <consortium name="DOE Joint Genome Institute"/>
            <person name="Haridas S."/>
            <person name="Albert R."/>
            <person name="Binder M."/>
            <person name="Bloem J."/>
            <person name="Labutti K."/>
            <person name="Salamov A."/>
            <person name="Andreopoulos B."/>
            <person name="Baker S.E."/>
            <person name="Barry K."/>
            <person name="Bills G."/>
            <person name="Bluhm B.H."/>
            <person name="Cannon C."/>
            <person name="Castanera R."/>
            <person name="Culley D.E."/>
            <person name="Daum C."/>
            <person name="Ezra D."/>
            <person name="Gonzalez J.B."/>
            <person name="Henrissat B."/>
            <person name="Kuo A."/>
            <person name="Liang C."/>
            <person name="Lipzen A."/>
            <person name="Lutzoni F."/>
            <person name="Magnuson J."/>
            <person name="Mondo S."/>
            <person name="Nolan M."/>
            <person name="Ohm R."/>
            <person name="Pangilinan J."/>
            <person name="Park H.-J."/>
            <person name="Ramirez L."/>
            <person name="Alfaro M."/>
            <person name="Sun H."/>
            <person name="Tritt A."/>
            <person name="Yoshinaga Y."/>
            <person name="Zwiers L.-H."/>
            <person name="Turgeon B.G."/>
            <person name="Goodwin S.B."/>
            <person name="Spatafora J.W."/>
            <person name="Crous P.W."/>
            <person name="Grigoriev I.V."/>
        </authorList>
    </citation>
    <scope>NUCLEOTIDE SEQUENCE</scope>
    <source>
        <strain evidence="4 6">CBS 781.70</strain>
    </source>
</reference>
<keyword evidence="1" id="KW-0175">Coiled coil</keyword>
<dbReference type="GO" id="GO:0070390">
    <property type="term" value="C:transcription export complex 2"/>
    <property type="evidence" value="ECO:0007669"/>
    <property type="project" value="TreeGrafter"/>
</dbReference>
<reference evidence="6" key="2">
    <citation type="submission" date="2020-04" db="EMBL/GenBank/DDBJ databases">
        <authorList>
            <consortium name="NCBI Genome Project"/>
        </authorList>
    </citation>
    <scope>NUCLEOTIDE SEQUENCE</scope>
    <source>
        <strain evidence="6">CBS 781.70</strain>
    </source>
</reference>
<feature type="compositionally biased region" description="Polar residues" evidence="2">
    <location>
        <begin position="1013"/>
        <end position="1030"/>
    </location>
</feature>
<accession>A0A6G1G6H2</accession>
<dbReference type="PANTHER" id="PTHR12436">
    <property type="entry name" value="80 KDA MCM3-ASSOCIATED PROTEIN"/>
    <property type="match status" value="1"/>
</dbReference>
<dbReference type="Gene3D" id="1.25.40.990">
    <property type="match status" value="1"/>
</dbReference>
<proteinExistence type="predicted"/>
<feature type="domain" description="SAC3/GANP/THP3 conserved" evidence="3">
    <location>
        <begin position="145"/>
        <end position="465"/>
    </location>
</feature>
<reference evidence="6" key="3">
    <citation type="submission" date="2025-04" db="UniProtKB">
        <authorList>
            <consortium name="RefSeq"/>
        </authorList>
    </citation>
    <scope>IDENTIFICATION</scope>
    <source>
        <strain evidence="6">CBS 781.70</strain>
    </source>
</reference>
<feature type="region of interest" description="Disordered" evidence="2">
    <location>
        <begin position="572"/>
        <end position="751"/>
    </location>
</feature>
<feature type="region of interest" description="Disordered" evidence="2">
    <location>
        <begin position="1116"/>
        <end position="1243"/>
    </location>
</feature>
<feature type="compositionally biased region" description="Low complexity" evidence="2">
    <location>
        <begin position="617"/>
        <end position="636"/>
    </location>
</feature>
<keyword evidence="5" id="KW-1185">Reference proteome</keyword>
<feature type="compositionally biased region" description="Polar residues" evidence="2">
    <location>
        <begin position="1056"/>
        <end position="1070"/>
    </location>
</feature>
<feature type="coiled-coil region" evidence="1">
    <location>
        <begin position="765"/>
        <end position="817"/>
    </location>
</feature>
<feature type="compositionally biased region" description="Low complexity" evidence="2">
    <location>
        <begin position="59"/>
        <end position="68"/>
    </location>
</feature>
<dbReference type="RefSeq" id="XP_033535157.1">
    <property type="nucleotide sequence ID" value="XM_033681830.1"/>
</dbReference>
<dbReference type="EMBL" id="ML975155">
    <property type="protein sequence ID" value="KAF1813526.1"/>
    <property type="molecule type" value="Genomic_DNA"/>
</dbReference>
<evidence type="ECO:0000256" key="2">
    <source>
        <dbReference type="SAM" id="MobiDB-lite"/>
    </source>
</evidence>
<protein>
    <recommendedName>
        <fullName evidence="3">SAC3/GANP/THP3 conserved domain-containing protein</fullName>
    </recommendedName>
</protein>
<feature type="region of interest" description="Disordered" evidence="2">
    <location>
        <begin position="531"/>
        <end position="552"/>
    </location>
</feature>
<feature type="compositionally biased region" description="Basic and acidic residues" evidence="2">
    <location>
        <begin position="924"/>
        <end position="949"/>
    </location>
</feature>
<feature type="compositionally biased region" description="Polar residues" evidence="2">
    <location>
        <begin position="955"/>
        <end position="978"/>
    </location>
</feature>
<feature type="compositionally biased region" description="Polar residues" evidence="2">
    <location>
        <begin position="687"/>
        <end position="702"/>
    </location>
</feature>
<feature type="compositionally biased region" description="Polar residues" evidence="2">
    <location>
        <begin position="1196"/>
        <end position="1206"/>
    </location>
</feature>
<feature type="compositionally biased region" description="Polar residues" evidence="2">
    <location>
        <begin position="646"/>
        <end position="655"/>
    </location>
</feature>
<dbReference type="Proteomes" id="UP000504638">
    <property type="component" value="Unplaced"/>
</dbReference>
<dbReference type="GO" id="GO:0005737">
    <property type="term" value="C:cytoplasm"/>
    <property type="evidence" value="ECO:0007669"/>
    <property type="project" value="TreeGrafter"/>
</dbReference>
<dbReference type="AlphaFoldDB" id="A0A6G1G6H2"/>
<organism evidence="4">
    <name type="scientific">Eremomyces bilateralis CBS 781.70</name>
    <dbReference type="NCBI Taxonomy" id="1392243"/>
    <lineage>
        <taxon>Eukaryota</taxon>
        <taxon>Fungi</taxon>
        <taxon>Dikarya</taxon>
        <taxon>Ascomycota</taxon>
        <taxon>Pezizomycotina</taxon>
        <taxon>Dothideomycetes</taxon>
        <taxon>Dothideomycetes incertae sedis</taxon>
        <taxon>Eremomycetales</taxon>
        <taxon>Eremomycetaceae</taxon>
        <taxon>Eremomyces</taxon>
    </lineage>
</organism>
<feature type="compositionally biased region" description="Basic and acidic residues" evidence="2">
    <location>
        <begin position="39"/>
        <end position="52"/>
    </location>
</feature>
<dbReference type="GO" id="GO:0006406">
    <property type="term" value="P:mRNA export from nucleus"/>
    <property type="evidence" value="ECO:0007669"/>
    <property type="project" value="TreeGrafter"/>
</dbReference>
<dbReference type="Pfam" id="PF03399">
    <property type="entry name" value="SAC3_GANP"/>
    <property type="match status" value="1"/>
</dbReference>
<feature type="compositionally biased region" description="Polar residues" evidence="2">
    <location>
        <begin position="598"/>
        <end position="614"/>
    </location>
</feature>